<dbReference type="AlphaFoldDB" id="A0A1C1A0P4"/>
<evidence type="ECO:0000313" key="3">
    <source>
        <dbReference type="Proteomes" id="UP000093309"/>
    </source>
</evidence>
<dbReference type="OrthoDB" id="2382012at2"/>
<dbReference type="STRING" id="512399.A8709_00160"/>
<evidence type="ECO:0000313" key="2">
    <source>
        <dbReference type="EMBL" id="OCT13991.1"/>
    </source>
</evidence>
<sequence length="98" mass="10873">MSIIIVVFIILIPLLMLCSAWLFEPFKHVIAGGAVACAYVFGVITSLAVYKILRDDTVFMTNIHSVFTNKLFLFTGAYLGAYGIYALLQCFLKGLRSD</sequence>
<dbReference type="Proteomes" id="UP000093309">
    <property type="component" value="Unassembled WGS sequence"/>
</dbReference>
<name>A0A1C1A0P4_9BACL</name>
<reference evidence="3" key="1">
    <citation type="submission" date="2016-05" db="EMBL/GenBank/DDBJ databases">
        <title>Paenibacillus oryzae. sp. nov., isolated from the rice root.</title>
        <authorList>
            <person name="Zhang J."/>
            <person name="Zhang X."/>
        </authorList>
    </citation>
    <scope>NUCLEOTIDE SEQUENCE [LARGE SCALE GENOMIC DNA]</scope>
    <source>
        <strain evidence="3">KCTC13222</strain>
    </source>
</reference>
<accession>A0A1C1A0P4</accession>
<feature type="transmembrane region" description="Helical" evidence="1">
    <location>
        <begin position="30"/>
        <end position="50"/>
    </location>
</feature>
<organism evidence="2 3">
    <name type="scientific">Paenibacillus pectinilyticus</name>
    <dbReference type="NCBI Taxonomy" id="512399"/>
    <lineage>
        <taxon>Bacteria</taxon>
        <taxon>Bacillati</taxon>
        <taxon>Bacillota</taxon>
        <taxon>Bacilli</taxon>
        <taxon>Bacillales</taxon>
        <taxon>Paenibacillaceae</taxon>
        <taxon>Paenibacillus</taxon>
    </lineage>
</organism>
<keyword evidence="1" id="KW-0472">Membrane</keyword>
<proteinExistence type="predicted"/>
<comment type="caution">
    <text evidence="2">The sequence shown here is derived from an EMBL/GenBank/DDBJ whole genome shotgun (WGS) entry which is preliminary data.</text>
</comment>
<keyword evidence="1" id="KW-1133">Transmembrane helix</keyword>
<dbReference type="RefSeq" id="WP_065853418.1">
    <property type="nucleotide sequence ID" value="NZ_LYPC01000021.1"/>
</dbReference>
<feature type="transmembrane region" description="Helical" evidence="1">
    <location>
        <begin position="71"/>
        <end position="88"/>
    </location>
</feature>
<keyword evidence="3" id="KW-1185">Reference proteome</keyword>
<keyword evidence="1" id="KW-0812">Transmembrane</keyword>
<protein>
    <submittedName>
        <fullName evidence="2">Uncharacterized protein</fullName>
    </submittedName>
</protein>
<gene>
    <name evidence="2" type="ORF">A8709_00160</name>
</gene>
<evidence type="ECO:0000256" key="1">
    <source>
        <dbReference type="SAM" id="Phobius"/>
    </source>
</evidence>
<dbReference type="EMBL" id="LYPC01000021">
    <property type="protein sequence ID" value="OCT13991.1"/>
    <property type="molecule type" value="Genomic_DNA"/>
</dbReference>